<comment type="similarity">
    <text evidence="2">Belongs to the CDP-alcohol phosphatidyltransferase class-I family.</text>
</comment>
<dbReference type="InterPro" id="IPR048254">
    <property type="entry name" value="CDP_ALCOHOL_P_TRANSF_CS"/>
</dbReference>
<dbReference type="GO" id="GO:0016020">
    <property type="term" value="C:membrane"/>
    <property type="evidence" value="ECO:0007669"/>
    <property type="project" value="InterPro"/>
</dbReference>
<name>A0A7D3XWU8_9BACT</name>
<evidence type="ECO:0000256" key="3">
    <source>
        <dbReference type="SAM" id="Phobius"/>
    </source>
</evidence>
<dbReference type="InterPro" id="IPR000462">
    <property type="entry name" value="CDP-OH_P_trans"/>
</dbReference>
<evidence type="ECO:0000256" key="2">
    <source>
        <dbReference type="RuleBase" id="RU003750"/>
    </source>
</evidence>
<gene>
    <name evidence="4" type="ORF">FHG85_12085</name>
</gene>
<keyword evidence="3" id="KW-0812">Transmembrane</keyword>
<dbReference type="EMBL" id="CP041345">
    <property type="protein sequence ID" value="QKG80968.1"/>
    <property type="molecule type" value="Genomic_DNA"/>
</dbReference>
<evidence type="ECO:0000313" key="5">
    <source>
        <dbReference type="Proteomes" id="UP000500961"/>
    </source>
</evidence>
<reference evidence="4 5" key="1">
    <citation type="submission" date="2019-07" db="EMBL/GenBank/DDBJ databases">
        <title>Thalassofilum flectens gen. nov., sp. nov., a novel moderate thermophilic anaerobe from a shallow sea hot spring in Kunashir Island (Russia), representing a new family in the order Bacteroidales, and proposal of Thalassofilacea fam. nov.</title>
        <authorList>
            <person name="Kochetkova T.V."/>
            <person name="Podosokorskaya O.A."/>
            <person name="Novikov A."/>
            <person name="Elcheninov A.G."/>
            <person name="Toshchakov S.V."/>
            <person name="Kublanov I.V."/>
        </authorList>
    </citation>
    <scope>NUCLEOTIDE SEQUENCE [LARGE SCALE GENOMIC DNA]</scope>
    <source>
        <strain evidence="4 5">38-H</strain>
    </source>
</reference>
<feature type="transmembrane region" description="Helical" evidence="3">
    <location>
        <begin position="71"/>
        <end position="90"/>
    </location>
</feature>
<feature type="transmembrane region" description="Helical" evidence="3">
    <location>
        <begin position="166"/>
        <end position="190"/>
    </location>
</feature>
<protein>
    <submittedName>
        <fullName evidence="4">CDP-diacylglycerol--serine O-phosphatidyltransferase</fullName>
    </submittedName>
</protein>
<feature type="transmembrane region" description="Helical" evidence="3">
    <location>
        <begin position="136"/>
        <end position="154"/>
    </location>
</feature>
<feature type="transmembrane region" description="Helical" evidence="3">
    <location>
        <begin position="225"/>
        <end position="242"/>
    </location>
</feature>
<dbReference type="AlphaFoldDB" id="A0A7D3XWU8"/>
<proteinExistence type="inferred from homology"/>
<dbReference type="GO" id="GO:0008654">
    <property type="term" value="P:phospholipid biosynthetic process"/>
    <property type="evidence" value="ECO:0007669"/>
    <property type="project" value="InterPro"/>
</dbReference>
<dbReference type="Gene3D" id="1.20.120.1760">
    <property type="match status" value="1"/>
</dbReference>
<keyword evidence="1 2" id="KW-0808">Transferase</keyword>
<keyword evidence="3" id="KW-0472">Membrane</keyword>
<dbReference type="PROSITE" id="PS00379">
    <property type="entry name" value="CDP_ALCOHOL_P_TRANSF"/>
    <property type="match status" value="1"/>
</dbReference>
<feature type="transmembrane region" description="Helical" evidence="3">
    <location>
        <begin position="12"/>
        <end position="31"/>
    </location>
</feature>
<evidence type="ECO:0000256" key="1">
    <source>
        <dbReference type="ARBA" id="ARBA00022679"/>
    </source>
</evidence>
<dbReference type="RefSeq" id="WP_173076253.1">
    <property type="nucleotide sequence ID" value="NZ_CP041345.1"/>
</dbReference>
<organism evidence="4 5">
    <name type="scientific">Tenuifilum thalassicum</name>
    <dbReference type="NCBI Taxonomy" id="2590900"/>
    <lineage>
        <taxon>Bacteria</taxon>
        <taxon>Pseudomonadati</taxon>
        <taxon>Bacteroidota</taxon>
        <taxon>Bacteroidia</taxon>
        <taxon>Bacteroidales</taxon>
        <taxon>Tenuifilaceae</taxon>
        <taxon>Tenuifilum</taxon>
    </lineage>
</organism>
<sequence length="250" mass="27469">MSNLLKYTRHIPNGITLMNLLSGCLSIVAAFEGRLELAGVFIIISGVLDFFDGFTARLIGAYTQLGKELDSLSDVVSFGVAPAVILYHLLRQSLGLTPDQSIFDGHLLLLLPFAVAVFSSLRLGLFNIDERQTSSFIGLPTPANAFLIIGLVFGANSSWENIYNPIISSSTVLIVLSVVQSFLLVCELPMFSLKIKSLKPAIAYKQLTFLVGAILLIVVFRKASLSLVIVWYVVLSVFYYLFDKLIKKQV</sequence>
<dbReference type="InterPro" id="IPR043130">
    <property type="entry name" value="CDP-OH_PTrfase_TM_dom"/>
</dbReference>
<dbReference type="Pfam" id="PF01066">
    <property type="entry name" value="CDP-OH_P_transf"/>
    <property type="match status" value="1"/>
</dbReference>
<feature type="transmembrane region" description="Helical" evidence="3">
    <location>
        <begin position="37"/>
        <end position="59"/>
    </location>
</feature>
<dbReference type="KEGG" id="ttz:FHG85_12085"/>
<accession>A0A7D3XWU8</accession>
<dbReference type="PROSITE" id="PS51257">
    <property type="entry name" value="PROKAR_LIPOPROTEIN"/>
    <property type="match status" value="1"/>
</dbReference>
<keyword evidence="3" id="KW-1133">Transmembrane helix</keyword>
<feature type="transmembrane region" description="Helical" evidence="3">
    <location>
        <begin position="102"/>
        <end position="124"/>
    </location>
</feature>
<keyword evidence="5" id="KW-1185">Reference proteome</keyword>
<feature type="transmembrane region" description="Helical" evidence="3">
    <location>
        <begin position="202"/>
        <end position="219"/>
    </location>
</feature>
<evidence type="ECO:0000313" key="4">
    <source>
        <dbReference type="EMBL" id="QKG80968.1"/>
    </source>
</evidence>
<dbReference type="Proteomes" id="UP000500961">
    <property type="component" value="Chromosome"/>
</dbReference>
<dbReference type="GO" id="GO:0016780">
    <property type="term" value="F:phosphotransferase activity, for other substituted phosphate groups"/>
    <property type="evidence" value="ECO:0007669"/>
    <property type="project" value="InterPro"/>
</dbReference>